<protein>
    <submittedName>
        <fullName evidence="1">Uncharacterized protein</fullName>
    </submittedName>
</protein>
<evidence type="ECO:0000313" key="2">
    <source>
        <dbReference type="Proteomes" id="UP000619536"/>
    </source>
</evidence>
<evidence type="ECO:0000313" key="1">
    <source>
        <dbReference type="EMBL" id="GGI15416.1"/>
    </source>
</evidence>
<reference evidence="1" key="1">
    <citation type="journal article" date="2014" name="Int. J. Syst. Evol. Microbiol.">
        <title>Complete genome sequence of Corynebacterium casei LMG S-19264T (=DSM 44701T), isolated from a smear-ripened cheese.</title>
        <authorList>
            <consortium name="US DOE Joint Genome Institute (JGI-PGF)"/>
            <person name="Walter F."/>
            <person name="Albersmeier A."/>
            <person name="Kalinowski J."/>
            <person name="Ruckert C."/>
        </authorList>
    </citation>
    <scope>NUCLEOTIDE SEQUENCE</scope>
    <source>
        <strain evidence="1">CCM 8606</strain>
    </source>
</reference>
<organism evidence="1 2">
    <name type="scientific">Galliscardovia ingluviei</name>
    <dbReference type="NCBI Taxonomy" id="1769422"/>
    <lineage>
        <taxon>Bacteria</taxon>
        <taxon>Bacillati</taxon>
        <taxon>Actinomycetota</taxon>
        <taxon>Actinomycetes</taxon>
        <taxon>Bifidobacteriales</taxon>
        <taxon>Bifidobacteriaceae</taxon>
        <taxon>Galliscardovia</taxon>
    </lineage>
</organism>
<dbReference type="RefSeq" id="WP_188355746.1">
    <property type="nucleotide sequence ID" value="NZ_BMDH01000006.1"/>
</dbReference>
<comment type="caution">
    <text evidence="1">The sequence shown here is derived from an EMBL/GenBank/DDBJ whole genome shotgun (WGS) entry which is preliminary data.</text>
</comment>
<proteinExistence type="predicted"/>
<name>A0A8J3ARR4_9BIFI</name>
<dbReference type="AlphaFoldDB" id="A0A8J3ARR4"/>
<accession>A0A8J3ARR4</accession>
<reference evidence="1" key="2">
    <citation type="submission" date="2020-09" db="EMBL/GenBank/DDBJ databases">
        <authorList>
            <person name="Sun Q."/>
            <person name="Sedlacek I."/>
        </authorList>
    </citation>
    <scope>NUCLEOTIDE SEQUENCE</scope>
    <source>
        <strain evidence="1">CCM 8606</strain>
    </source>
</reference>
<keyword evidence="2" id="KW-1185">Reference proteome</keyword>
<sequence>METTMISTMLNAVQDTLNCEAERLLRPYVSDDYEITAEFYGDEFYSIDSIKITVIHRDDNGVRDVTLIADAERNYLINSANVTYFRHGYGNRKGWKNPKTTLEHIAPRIREALRWLEAGDTEQASAYLAGLTHSTYTN</sequence>
<dbReference type="EMBL" id="BMDH01000006">
    <property type="protein sequence ID" value="GGI15416.1"/>
    <property type="molecule type" value="Genomic_DNA"/>
</dbReference>
<dbReference type="Proteomes" id="UP000619536">
    <property type="component" value="Unassembled WGS sequence"/>
</dbReference>
<gene>
    <name evidence="1" type="ORF">GCM10007377_15790</name>
</gene>